<organism evidence="3 4">
    <name type="scientific">Sphingobacterium corticibacterium</name>
    <dbReference type="NCBI Taxonomy" id="2484746"/>
    <lineage>
        <taxon>Bacteria</taxon>
        <taxon>Pseudomonadati</taxon>
        <taxon>Bacteroidota</taxon>
        <taxon>Sphingobacteriia</taxon>
        <taxon>Sphingobacteriales</taxon>
        <taxon>Sphingobacteriaceae</taxon>
        <taxon>Sphingobacterium</taxon>
    </lineage>
</organism>
<reference evidence="3 4" key="1">
    <citation type="submission" date="2019-02" db="EMBL/GenBank/DDBJ databases">
        <authorList>
            <person name="Li Y."/>
        </authorList>
    </citation>
    <scope>NUCLEOTIDE SEQUENCE [LARGE SCALE GENOMIC DNA]</scope>
    <source>
        <strain evidence="3 4">30C10-4-7</strain>
    </source>
</reference>
<feature type="domain" description="UspA" evidence="2">
    <location>
        <begin position="1"/>
        <end position="141"/>
    </location>
</feature>
<dbReference type="OrthoDB" id="9788959at2"/>
<keyword evidence="4" id="KW-1185">Reference proteome</keyword>
<dbReference type="SUPFAM" id="SSF52402">
    <property type="entry name" value="Adenine nucleotide alpha hydrolases-like"/>
    <property type="match status" value="1"/>
</dbReference>
<evidence type="ECO:0000313" key="3">
    <source>
        <dbReference type="EMBL" id="RZF62838.1"/>
    </source>
</evidence>
<dbReference type="RefSeq" id="WP_130141061.1">
    <property type="nucleotide sequence ID" value="NZ_SGIT01000001.1"/>
</dbReference>
<name>A0A4V2DCV8_9SPHI</name>
<dbReference type="Proteomes" id="UP000292855">
    <property type="component" value="Unassembled WGS sequence"/>
</dbReference>
<accession>A0A4V2DCV8</accession>
<evidence type="ECO:0000259" key="2">
    <source>
        <dbReference type="Pfam" id="PF00582"/>
    </source>
</evidence>
<dbReference type="EMBL" id="SGIT01000001">
    <property type="protein sequence ID" value="RZF62838.1"/>
    <property type="molecule type" value="Genomic_DNA"/>
</dbReference>
<dbReference type="AlphaFoldDB" id="A0A4V2DCV8"/>
<dbReference type="PANTHER" id="PTHR46268:SF6">
    <property type="entry name" value="UNIVERSAL STRESS PROTEIN UP12"/>
    <property type="match status" value="1"/>
</dbReference>
<gene>
    <name evidence="3" type="ORF">EWE74_08635</name>
</gene>
<dbReference type="Gene3D" id="3.40.50.12370">
    <property type="match status" value="1"/>
</dbReference>
<dbReference type="InterPro" id="IPR006016">
    <property type="entry name" value="UspA"/>
</dbReference>
<dbReference type="InterPro" id="IPR006015">
    <property type="entry name" value="Universal_stress_UspA"/>
</dbReference>
<dbReference type="Pfam" id="PF00582">
    <property type="entry name" value="Usp"/>
    <property type="match status" value="1"/>
</dbReference>
<protein>
    <submittedName>
        <fullName evidence="3">Universal stress protein</fullName>
    </submittedName>
</protein>
<sequence length="284" mass="32097">MKKILVPTDFSENAFLAARYAAEMAKKHQYSLHIIHFYTAVSSGFDENELEGERVQSDVLKADLTMKEWVHRLQAQYPDTPISYHNDRGLLEEALPKEAKKEDYVAIAMGTTGASANKNIFWGSNTALIVAKSPIPVIAIPNIEYIPTVIKKAGLLTNFKQEELATLQEFVHIFKQEIDVALIHVYKESEKVASVNNRIDSWAFNVDEFSAVRQTDKLIAPTLKEDKNQDTIPEVLSTLIDTQDIDIILVSKTRKTFFERLFTSSVSKAMTLKLQKPAFFGKTI</sequence>
<evidence type="ECO:0000313" key="4">
    <source>
        <dbReference type="Proteomes" id="UP000292855"/>
    </source>
</evidence>
<dbReference type="PRINTS" id="PR01438">
    <property type="entry name" value="UNVRSLSTRESS"/>
</dbReference>
<comment type="similarity">
    <text evidence="1">Belongs to the universal stress protein A family.</text>
</comment>
<proteinExistence type="inferred from homology"/>
<evidence type="ECO:0000256" key="1">
    <source>
        <dbReference type="ARBA" id="ARBA00008791"/>
    </source>
</evidence>
<dbReference type="CDD" id="cd00293">
    <property type="entry name" value="USP-like"/>
    <property type="match status" value="1"/>
</dbReference>
<comment type="caution">
    <text evidence="3">The sequence shown here is derived from an EMBL/GenBank/DDBJ whole genome shotgun (WGS) entry which is preliminary data.</text>
</comment>
<dbReference type="PANTHER" id="PTHR46268">
    <property type="entry name" value="STRESS RESPONSE PROTEIN NHAX"/>
    <property type="match status" value="1"/>
</dbReference>